<evidence type="ECO:0000313" key="1">
    <source>
        <dbReference type="EMBL" id="KKN86608.1"/>
    </source>
</evidence>
<organism evidence="1">
    <name type="scientific">marine sediment metagenome</name>
    <dbReference type="NCBI Taxonomy" id="412755"/>
    <lineage>
        <taxon>unclassified sequences</taxon>
        <taxon>metagenomes</taxon>
        <taxon>ecological metagenomes</taxon>
    </lineage>
</organism>
<sequence>MVKYKFEFKEDDIVIQIFTEEDSEENAFASVEGVLESNWGIKYMLETFEVSVVE</sequence>
<gene>
    <name evidence="1" type="ORF">LCGC14_0267840</name>
</gene>
<proteinExistence type="predicted"/>
<protein>
    <submittedName>
        <fullName evidence="1">Uncharacterized protein</fullName>
    </submittedName>
</protein>
<name>A0A0F9X4X5_9ZZZZ</name>
<accession>A0A0F9X4X5</accession>
<dbReference type="EMBL" id="LAZR01000146">
    <property type="protein sequence ID" value="KKN86608.1"/>
    <property type="molecule type" value="Genomic_DNA"/>
</dbReference>
<dbReference type="AlphaFoldDB" id="A0A0F9X4X5"/>
<comment type="caution">
    <text evidence="1">The sequence shown here is derived from an EMBL/GenBank/DDBJ whole genome shotgun (WGS) entry which is preliminary data.</text>
</comment>
<reference evidence="1" key="1">
    <citation type="journal article" date="2015" name="Nature">
        <title>Complex archaea that bridge the gap between prokaryotes and eukaryotes.</title>
        <authorList>
            <person name="Spang A."/>
            <person name="Saw J.H."/>
            <person name="Jorgensen S.L."/>
            <person name="Zaremba-Niedzwiedzka K."/>
            <person name="Martijn J."/>
            <person name="Lind A.E."/>
            <person name="van Eijk R."/>
            <person name="Schleper C."/>
            <person name="Guy L."/>
            <person name="Ettema T.J."/>
        </authorList>
    </citation>
    <scope>NUCLEOTIDE SEQUENCE</scope>
</reference>